<dbReference type="InterPro" id="IPR020069">
    <property type="entry name" value="Ribosomal_bL9_C"/>
</dbReference>
<feature type="domain" description="Ribosomal protein L9" evidence="8">
    <location>
        <begin position="1"/>
        <end position="45"/>
    </location>
</feature>
<dbReference type="STRING" id="1798409.A3I24_03865"/>
<evidence type="ECO:0000259" key="9">
    <source>
        <dbReference type="Pfam" id="PF03948"/>
    </source>
</evidence>
<dbReference type="HAMAP" id="MF_00503">
    <property type="entry name" value="Ribosomal_bL9"/>
    <property type="match status" value="1"/>
</dbReference>
<dbReference type="SUPFAM" id="SSF55658">
    <property type="entry name" value="L9 N-domain-like"/>
    <property type="match status" value="1"/>
</dbReference>
<dbReference type="Gene3D" id="3.40.5.10">
    <property type="entry name" value="Ribosomal protein L9, N-terminal domain"/>
    <property type="match status" value="1"/>
</dbReference>
<evidence type="ECO:0000256" key="4">
    <source>
        <dbReference type="ARBA" id="ARBA00022980"/>
    </source>
</evidence>
<dbReference type="InterPro" id="IPR020070">
    <property type="entry name" value="Ribosomal_bL9_N"/>
</dbReference>
<dbReference type="PANTHER" id="PTHR21368">
    <property type="entry name" value="50S RIBOSOMAL PROTEIN L9"/>
    <property type="match status" value="1"/>
</dbReference>
<dbReference type="Gene3D" id="3.10.430.100">
    <property type="entry name" value="Ribosomal protein L9, C-terminal domain"/>
    <property type="match status" value="1"/>
</dbReference>
<evidence type="ECO:0000313" key="10">
    <source>
        <dbReference type="EMBL" id="OGY66662.1"/>
    </source>
</evidence>
<keyword evidence="3 7" id="KW-0694">RNA-binding</keyword>
<keyword evidence="4 7" id="KW-0689">Ribosomal protein</keyword>
<dbReference type="GO" id="GO:0019843">
    <property type="term" value="F:rRNA binding"/>
    <property type="evidence" value="ECO:0007669"/>
    <property type="project" value="UniProtKB-UniRule"/>
</dbReference>
<dbReference type="GO" id="GO:0006412">
    <property type="term" value="P:translation"/>
    <property type="evidence" value="ECO:0007669"/>
    <property type="project" value="UniProtKB-UniRule"/>
</dbReference>
<dbReference type="InterPro" id="IPR009027">
    <property type="entry name" value="Ribosomal_bL9/RNase_H1_N"/>
</dbReference>
<dbReference type="Pfam" id="PF03948">
    <property type="entry name" value="Ribosomal_L9_C"/>
    <property type="match status" value="1"/>
</dbReference>
<dbReference type="NCBIfam" id="TIGR00158">
    <property type="entry name" value="L9"/>
    <property type="match status" value="1"/>
</dbReference>
<comment type="caution">
    <text evidence="10">The sequence shown here is derived from an EMBL/GenBank/DDBJ whole genome shotgun (WGS) entry which is preliminary data.</text>
</comment>
<organism evidence="10 11">
    <name type="scientific">Candidatus Harrisonbacteria bacterium RIFCSPLOWO2_02_FULL_41_13b</name>
    <dbReference type="NCBI Taxonomy" id="1798409"/>
    <lineage>
        <taxon>Bacteria</taxon>
        <taxon>Candidatus Harrisoniibacteriota</taxon>
    </lineage>
</organism>
<dbReference type="InterPro" id="IPR036935">
    <property type="entry name" value="Ribosomal_bL9_N_sf"/>
</dbReference>
<sequence length="145" mass="15975">MKVLLLQDVRGIGRRMEIKNVSDGYARNFLIAKKLAIPANNSALKLKQESDQEEQKLLAVYNKLAQDLSSSVLEIQIKTGKNGEVFGSVKSEEIKSALLKKRLILNESEVILGRPLRVLGEHEVGVSMGRGIKGKVKVILSPLQA</sequence>
<dbReference type="InterPro" id="IPR036791">
    <property type="entry name" value="Ribosomal_bL9_C_sf"/>
</dbReference>
<dbReference type="InterPro" id="IPR020594">
    <property type="entry name" value="Ribosomal_bL9_bac/chp"/>
</dbReference>
<dbReference type="AlphaFoldDB" id="A0A1G1ZPZ9"/>
<name>A0A1G1ZPZ9_9BACT</name>
<evidence type="ECO:0000256" key="2">
    <source>
        <dbReference type="ARBA" id="ARBA00022730"/>
    </source>
</evidence>
<dbReference type="GO" id="GO:1990904">
    <property type="term" value="C:ribonucleoprotein complex"/>
    <property type="evidence" value="ECO:0007669"/>
    <property type="project" value="UniProtKB-KW"/>
</dbReference>
<dbReference type="GO" id="GO:0005840">
    <property type="term" value="C:ribosome"/>
    <property type="evidence" value="ECO:0007669"/>
    <property type="project" value="UniProtKB-KW"/>
</dbReference>
<evidence type="ECO:0000256" key="1">
    <source>
        <dbReference type="ARBA" id="ARBA00010605"/>
    </source>
</evidence>
<dbReference type="Proteomes" id="UP000177690">
    <property type="component" value="Unassembled WGS sequence"/>
</dbReference>
<gene>
    <name evidence="7" type="primary">rplI</name>
    <name evidence="10" type="ORF">A3I24_03865</name>
</gene>
<proteinExistence type="inferred from homology"/>
<evidence type="ECO:0000256" key="6">
    <source>
        <dbReference type="ARBA" id="ARBA00035292"/>
    </source>
</evidence>
<protein>
    <recommendedName>
        <fullName evidence="6 7">Large ribosomal subunit protein bL9</fullName>
    </recommendedName>
</protein>
<dbReference type="GO" id="GO:0003735">
    <property type="term" value="F:structural constituent of ribosome"/>
    <property type="evidence" value="ECO:0007669"/>
    <property type="project" value="InterPro"/>
</dbReference>
<dbReference type="SUPFAM" id="SSF55653">
    <property type="entry name" value="Ribosomal protein L9 C-domain"/>
    <property type="match status" value="1"/>
</dbReference>
<dbReference type="EMBL" id="MHJL01000038">
    <property type="protein sequence ID" value="OGY66662.1"/>
    <property type="molecule type" value="Genomic_DNA"/>
</dbReference>
<evidence type="ECO:0000259" key="8">
    <source>
        <dbReference type="Pfam" id="PF01281"/>
    </source>
</evidence>
<keyword evidence="5 7" id="KW-0687">Ribonucleoprotein</keyword>
<evidence type="ECO:0000256" key="3">
    <source>
        <dbReference type="ARBA" id="ARBA00022884"/>
    </source>
</evidence>
<comment type="function">
    <text evidence="7">Binds to the 23S rRNA.</text>
</comment>
<reference evidence="10 11" key="1">
    <citation type="journal article" date="2016" name="Nat. Commun.">
        <title>Thousands of microbial genomes shed light on interconnected biogeochemical processes in an aquifer system.</title>
        <authorList>
            <person name="Anantharaman K."/>
            <person name="Brown C.T."/>
            <person name="Hug L.A."/>
            <person name="Sharon I."/>
            <person name="Castelle C.J."/>
            <person name="Probst A.J."/>
            <person name="Thomas B.C."/>
            <person name="Singh A."/>
            <person name="Wilkins M.J."/>
            <person name="Karaoz U."/>
            <person name="Brodie E.L."/>
            <person name="Williams K.H."/>
            <person name="Hubbard S.S."/>
            <person name="Banfield J.F."/>
        </authorList>
    </citation>
    <scope>NUCLEOTIDE SEQUENCE [LARGE SCALE GENOMIC DNA]</scope>
</reference>
<evidence type="ECO:0000313" key="11">
    <source>
        <dbReference type="Proteomes" id="UP000177690"/>
    </source>
</evidence>
<evidence type="ECO:0000256" key="7">
    <source>
        <dbReference type="HAMAP-Rule" id="MF_00503"/>
    </source>
</evidence>
<comment type="similarity">
    <text evidence="1 7">Belongs to the bacterial ribosomal protein bL9 family.</text>
</comment>
<accession>A0A1G1ZPZ9</accession>
<feature type="domain" description="Large ribosomal subunit protein bL9 C-terminal" evidence="9">
    <location>
        <begin position="62"/>
        <end position="139"/>
    </location>
</feature>
<dbReference type="Pfam" id="PF01281">
    <property type="entry name" value="Ribosomal_L9_N"/>
    <property type="match status" value="1"/>
</dbReference>
<dbReference type="InterPro" id="IPR000244">
    <property type="entry name" value="Ribosomal_bL9"/>
</dbReference>
<keyword evidence="2 7" id="KW-0699">rRNA-binding</keyword>
<evidence type="ECO:0000256" key="5">
    <source>
        <dbReference type="ARBA" id="ARBA00023274"/>
    </source>
</evidence>